<protein>
    <submittedName>
        <fullName evidence="2">Unannotated protein</fullName>
    </submittedName>
</protein>
<evidence type="ECO:0000313" key="2">
    <source>
        <dbReference type="EMBL" id="CAB4963537.1"/>
    </source>
</evidence>
<dbReference type="SUPFAM" id="SSF75304">
    <property type="entry name" value="Amidase signature (AS) enzymes"/>
    <property type="match status" value="1"/>
</dbReference>
<organism evidence="2">
    <name type="scientific">freshwater metagenome</name>
    <dbReference type="NCBI Taxonomy" id="449393"/>
    <lineage>
        <taxon>unclassified sequences</taxon>
        <taxon>metagenomes</taxon>
        <taxon>ecological metagenomes</taxon>
    </lineage>
</organism>
<accession>A0A6J7L677</accession>
<dbReference type="PANTHER" id="PTHR11895:SF7">
    <property type="entry name" value="GLUTAMYL-TRNA(GLN) AMIDOTRANSFERASE SUBUNIT A, MITOCHONDRIAL"/>
    <property type="match status" value="1"/>
</dbReference>
<feature type="domain" description="Amidase" evidence="1">
    <location>
        <begin position="350"/>
        <end position="447"/>
    </location>
</feature>
<evidence type="ECO:0000259" key="1">
    <source>
        <dbReference type="Pfam" id="PF01425"/>
    </source>
</evidence>
<dbReference type="EMBL" id="CAFBNE010000089">
    <property type="protein sequence ID" value="CAB4963537.1"/>
    <property type="molecule type" value="Genomic_DNA"/>
</dbReference>
<dbReference type="GO" id="GO:0003824">
    <property type="term" value="F:catalytic activity"/>
    <property type="evidence" value="ECO:0007669"/>
    <property type="project" value="InterPro"/>
</dbReference>
<reference evidence="2" key="1">
    <citation type="submission" date="2020-05" db="EMBL/GenBank/DDBJ databases">
        <authorList>
            <person name="Chiriac C."/>
            <person name="Salcher M."/>
            <person name="Ghai R."/>
            <person name="Kavagutti S V."/>
        </authorList>
    </citation>
    <scope>NUCLEOTIDE SEQUENCE</scope>
</reference>
<dbReference type="Gene3D" id="3.90.1300.10">
    <property type="entry name" value="Amidase signature (AS) domain"/>
    <property type="match status" value="1"/>
</dbReference>
<name>A0A6J7L677_9ZZZZ</name>
<dbReference type="AlphaFoldDB" id="A0A6J7L677"/>
<gene>
    <name evidence="2" type="ORF">UFOPK3772_02394</name>
</gene>
<feature type="domain" description="Amidase" evidence="1">
    <location>
        <begin position="26"/>
        <end position="298"/>
    </location>
</feature>
<dbReference type="InterPro" id="IPR036928">
    <property type="entry name" value="AS_sf"/>
</dbReference>
<dbReference type="InterPro" id="IPR000120">
    <property type="entry name" value="Amidase"/>
</dbReference>
<dbReference type="PANTHER" id="PTHR11895">
    <property type="entry name" value="TRANSAMIDASE"/>
    <property type="match status" value="1"/>
</dbReference>
<sequence>MTDVARLSAIGMSELIRRRELSPTECTVAVLDRMAEWAPALNPFVDFDPEGALIQARAATDVMRHGAEIGPLHGVPVTVKSNQAVRGFSTRRGSRLTSTEPAPADAPLVSRLRRAGAIVVGTTTMTEQGWSATGDSPLTGATHNPWMFGRTAGGSSSGAAALAGAGCGPLHVGTDGAGSIRIPAHFCGAVGFKPTYGRVPYVPVPNNANLSHAGPITRSVRDAALMTAVMSGPHKRDSISLPGTMSPEVESGDLAGIRIAFSPDLGHARVDPEVARIVQRALSAFTHAGAVVEPVSPSWGPDGPAIIRDMWGLDVLGFLPGDTVRESLMDPGLVACIRDFEHFSAIEGINATGRRLAYAAAVNAWFPDDDWDVIVTPSASVTAFPVGRLQPEAWPQHPWDWISWADFSYPFNLSHGPAISVPCGLSAEGLPVGLQIAGPRLGDAIVLRVAAAFLEAQPFNEWPNPPGDDVRVGISVDETTEPTREAAA</sequence>
<dbReference type="InterPro" id="IPR023631">
    <property type="entry name" value="Amidase_dom"/>
</dbReference>
<dbReference type="PIRSF" id="PIRSF001221">
    <property type="entry name" value="Amidase_fungi"/>
    <property type="match status" value="1"/>
</dbReference>
<dbReference type="Pfam" id="PF01425">
    <property type="entry name" value="Amidase"/>
    <property type="match status" value="2"/>
</dbReference>
<proteinExistence type="predicted"/>